<dbReference type="InterPro" id="IPR005184">
    <property type="entry name" value="DUF306_Meta_HslJ"/>
</dbReference>
<comment type="caution">
    <text evidence="3">The sequence shown here is derived from an EMBL/GenBank/DDBJ whole genome shotgun (WGS) entry which is preliminary data.</text>
</comment>
<dbReference type="InterPro" id="IPR038670">
    <property type="entry name" value="HslJ-like_sf"/>
</dbReference>
<evidence type="ECO:0000256" key="1">
    <source>
        <dbReference type="SAM" id="SignalP"/>
    </source>
</evidence>
<proteinExistence type="predicted"/>
<feature type="signal peptide" evidence="1">
    <location>
        <begin position="1"/>
        <end position="20"/>
    </location>
</feature>
<dbReference type="PROSITE" id="PS51257">
    <property type="entry name" value="PROKAR_LIPOPROTEIN"/>
    <property type="match status" value="1"/>
</dbReference>
<name>A0A839EB93_9MICO</name>
<keyword evidence="3" id="KW-0346">Stress response</keyword>
<accession>A0A839EB93</accession>
<sequence>MTTIRRRMRALALLAPLALAALLTGCADATVAAEPLQGAWVLTSGADARGAFIDAASPITLEVEGRDFSGRSTCNSYSGTLDPSMGGLGLGSFATTEAACADPEQMELEGRYYAALGEVERAERSAGELVLTGPGVELVFAAD</sequence>
<keyword evidence="1" id="KW-0732">Signal</keyword>
<dbReference type="PANTHER" id="PTHR35535:SF2">
    <property type="entry name" value="DUF306 DOMAIN-CONTAINING PROTEIN"/>
    <property type="match status" value="1"/>
</dbReference>
<evidence type="ECO:0000313" key="3">
    <source>
        <dbReference type="EMBL" id="MBA8846605.1"/>
    </source>
</evidence>
<dbReference type="PANTHER" id="PTHR35535">
    <property type="entry name" value="HEAT SHOCK PROTEIN HSLJ"/>
    <property type="match status" value="1"/>
</dbReference>
<organism evidence="3 4">
    <name type="scientific">Microcella alkalica</name>
    <dbReference type="NCBI Taxonomy" id="355930"/>
    <lineage>
        <taxon>Bacteria</taxon>
        <taxon>Bacillati</taxon>
        <taxon>Actinomycetota</taxon>
        <taxon>Actinomycetes</taxon>
        <taxon>Micrococcales</taxon>
        <taxon>Microbacteriaceae</taxon>
        <taxon>Microcella</taxon>
    </lineage>
</organism>
<evidence type="ECO:0000259" key="2">
    <source>
        <dbReference type="Pfam" id="PF03724"/>
    </source>
</evidence>
<reference evidence="3 4" key="1">
    <citation type="submission" date="2020-07" db="EMBL/GenBank/DDBJ databases">
        <title>Sequencing the genomes of 1000 actinobacteria strains.</title>
        <authorList>
            <person name="Klenk H.-P."/>
        </authorList>
    </citation>
    <scope>NUCLEOTIDE SEQUENCE [LARGE SCALE GENOMIC DNA]</scope>
    <source>
        <strain evidence="3 4">DSM 19663</strain>
    </source>
</reference>
<dbReference type="InterPro" id="IPR053147">
    <property type="entry name" value="Hsp_HslJ-like"/>
</dbReference>
<feature type="chain" id="PRO_5038797960" evidence="1">
    <location>
        <begin position="21"/>
        <end position="143"/>
    </location>
</feature>
<dbReference type="Pfam" id="PF03724">
    <property type="entry name" value="META"/>
    <property type="match status" value="1"/>
</dbReference>
<keyword evidence="4" id="KW-1185">Reference proteome</keyword>
<gene>
    <name evidence="3" type="ORF">FHX53_000169</name>
</gene>
<dbReference type="RefSeq" id="WP_182489313.1">
    <property type="nucleotide sequence ID" value="NZ_BAAAOV010000003.1"/>
</dbReference>
<protein>
    <submittedName>
        <fullName evidence="3">Heat shock protein HslJ</fullName>
    </submittedName>
</protein>
<feature type="domain" description="DUF306" evidence="2">
    <location>
        <begin position="35"/>
        <end position="133"/>
    </location>
</feature>
<dbReference type="EMBL" id="JACGWX010000001">
    <property type="protein sequence ID" value="MBA8846605.1"/>
    <property type="molecule type" value="Genomic_DNA"/>
</dbReference>
<dbReference type="Gene3D" id="2.40.128.270">
    <property type="match status" value="1"/>
</dbReference>
<evidence type="ECO:0000313" key="4">
    <source>
        <dbReference type="Proteomes" id="UP000585905"/>
    </source>
</evidence>
<dbReference type="Proteomes" id="UP000585905">
    <property type="component" value="Unassembled WGS sequence"/>
</dbReference>
<dbReference type="AlphaFoldDB" id="A0A839EB93"/>